<dbReference type="EMBL" id="CP002582">
    <property type="protein sequence ID" value="ADZ82372.1"/>
    <property type="molecule type" value="Genomic_DNA"/>
</dbReference>
<dbReference type="PROSITE" id="PS00216">
    <property type="entry name" value="SUGAR_TRANSPORT_1"/>
    <property type="match status" value="1"/>
</dbReference>
<keyword evidence="6" id="KW-0175">Coiled coil</keyword>
<feature type="transmembrane region" description="Helical" evidence="7">
    <location>
        <begin position="340"/>
        <end position="363"/>
    </location>
</feature>
<evidence type="ECO:0000256" key="4">
    <source>
        <dbReference type="ARBA" id="ARBA00022989"/>
    </source>
</evidence>
<dbReference type="Proteomes" id="UP000008467">
    <property type="component" value="Chromosome"/>
</dbReference>
<dbReference type="GO" id="GO:0022857">
    <property type="term" value="F:transmembrane transporter activity"/>
    <property type="evidence" value="ECO:0007669"/>
    <property type="project" value="InterPro"/>
</dbReference>
<dbReference type="GO" id="GO:0005886">
    <property type="term" value="C:plasma membrane"/>
    <property type="evidence" value="ECO:0007669"/>
    <property type="project" value="UniProtKB-SubCell"/>
</dbReference>
<feature type="transmembrane region" description="Helical" evidence="7">
    <location>
        <begin position="404"/>
        <end position="430"/>
    </location>
</feature>
<keyword evidence="4 7" id="KW-1133">Transmembrane helix</keyword>
<feature type="transmembrane region" description="Helical" evidence="7">
    <location>
        <begin position="9"/>
        <end position="30"/>
    </location>
</feature>
<dbReference type="InterPro" id="IPR005829">
    <property type="entry name" value="Sugar_transporter_CS"/>
</dbReference>
<name>F2JN30_CELLD</name>
<sequence>MTNVIKKPNLVLITIIYLAGIFMGAIDTGIVTPARTIIQSNLGVDGQTGIWMITIYTLAYAASIPIMGKFADKFGRKYVYLLSVTLFGTGSLLCGLSQEVGSFSMLLIARAIQAIGGGGIVPVATAEFGTSYPPEKRGMALGMVGGVYGIANIFGASAGSAILDLFGQNNWQFIFYVNIPITLFIILAGIFVLPRCERRDTKKVDGLGILTLTIMVLSLLYGLKNIDFFEFLNSMKSTDVYPYLLIFILLLPVFVLIEKKAADPVMNLKYFTNKNIVVTLIISFISGVVMMGMIFVPQFSENVLKIKTGSGGYLVIILGLFAGVAAPVSGKLIDKFGAKLILALGFIISIVGSVFLVFVTTYYPNMLTVVIGLVFTGLGIGFTMGTPINYMMMANTDEAESNSALATVSLVRSIGTAIAPTIMVGFIAAAGGNIQSNVMNLLPQELTVPDLPYAKELTETFNTLKANPQMAEKLKDITIPDLTAMQTVKIDFNGSSDFEMPEDLKNLMKDSDVTTIVENSKTLSSRMFDMITPNVIASIEAGIDQGIAGINAGIPELEKQKEKLNEGYTGLSQGIMGMEAGIKEQKAALTQLQDILEMMSKQGGNNALPKGMSLAELLPPAAKQQMPVAVLEELEEVKSLEQLKAREEGLTKAIANLETELEKSKKGQEGMKAGLRGIETAEEQMNDMVTKMNSLKAAIPDSFAKAKDNYLKAIDDKKAVLEESFQTTLNVGFQRVYLTSAIAAALAIVFLAFYSNKGTDYKTAALEKENAPTK</sequence>
<dbReference type="SUPFAM" id="SSF103473">
    <property type="entry name" value="MFS general substrate transporter"/>
    <property type="match status" value="1"/>
</dbReference>
<evidence type="ECO:0000256" key="7">
    <source>
        <dbReference type="SAM" id="Phobius"/>
    </source>
</evidence>
<feature type="transmembrane region" description="Helical" evidence="7">
    <location>
        <begin position="50"/>
        <end position="71"/>
    </location>
</feature>
<feature type="transmembrane region" description="Helical" evidence="7">
    <location>
        <begin position="138"/>
        <end position="161"/>
    </location>
</feature>
<dbReference type="HOGENOM" id="CLU_000960_2_5_9"/>
<dbReference type="KEGG" id="cle:Clole_0638"/>
<comment type="subcellular location">
    <subcellularLocation>
        <location evidence="1">Cell membrane</location>
        <topology evidence="1">Multi-pass membrane protein</topology>
    </subcellularLocation>
</comment>
<dbReference type="PANTHER" id="PTHR42718:SF35">
    <property type="entry name" value="BLL0718 PROTEIN"/>
    <property type="match status" value="1"/>
</dbReference>
<dbReference type="PANTHER" id="PTHR42718">
    <property type="entry name" value="MAJOR FACILITATOR SUPERFAMILY MULTIDRUG TRANSPORTER MFSC"/>
    <property type="match status" value="1"/>
</dbReference>
<feature type="transmembrane region" description="Helical" evidence="7">
    <location>
        <begin position="277"/>
        <end position="299"/>
    </location>
</feature>
<dbReference type="InterPro" id="IPR020846">
    <property type="entry name" value="MFS_dom"/>
</dbReference>
<dbReference type="Gene3D" id="1.20.1250.20">
    <property type="entry name" value="MFS general substrate transporter like domains"/>
    <property type="match status" value="2"/>
</dbReference>
<dbReference type="Pfam" id="PF07690">
    <property type="entry name" value="MFS_1"/>
    <property type="match status" value="1"/>
</dbReference>
<dbReference type="PROSITE" id="PS50850">
    <property type="entry name" value="MFS"/>
    <property type="match status" value="1"/>
</dbReference>
<keyword evidence="10" id="KW-1185">Reference proteome</keyword>
<reference evidence="9 10" key="1">
    <citation type="journal article" date="2011" name="J. Bacteriol.">
        <title>Complete genome sequence of the cellulose-degrading bacterium Cellulosilyticum lentocellum.</title>
        <authorList>
            <consortium name="US DOE Joint Genome Institute"/>
            <person name="Miller D.A."/>
            <person name="Suen G."/>
            <person name="Bruce D."/>
            <person name="Copeland A."/>
            <person name="Cheng J.F."/>
            <person name="Detter C."/>
            <person name="Goodwin L.A."/>
            <person name="Han C.S."/>
            <person name="Hauser L.J."/>
            <person name="Land M.L."/>
            <person name="Lapidus A."/>
            <person name="Lucas S."/>
            <person name="Meincke L."/>
            <person name="Pitluck S."/>
            <person name="Tapia R."/>
            <person name="Teshima H."/>
            <person name="Woyke T."/>
            <person name="Fox B.G."/>
            <person name="Angert E.R."/>
            <person name="Currie C.R."/>
        </authorList>
    </citation>
    <scope>NUCLEOTIDE SEQUENCE [LARGE SCALE GENOMIC DNA]</scope>
    <source>
        <strain evidence="10">ATCC 49066 / DSM 5427 / NCIMB 11756 / RHM5</strain>
    </source>
</reference>
<feature type="coiled-coil region" evidence="6">
    <location>
        <begin position="640"/>
        <end position="698"/>
    </location>
</feature>
<evidence type="ECO:0000313" key="9">
    <source>
        <dbReference type="EMBL" id="ADZ82372.1"/>
    </source>
</evidence>
<feature type="transmembrane region" description="Helical" evidence="7">
    <location>
        <begin position="369"/>
        <end position="392"/>
    </location>
</feature>
<gene>
    <name evidence="9" type="ordered locus">Clole_0638</name>
</gene>
<keyword evidence="5 7" id="KW-0472">Membrane</keyword>
<feature type="transmembrane region" description="Helical" evidence="7">
    <location>
        <begin position="204"/>
        <end position="221"/>
    </location>
</feature>
<evidence type="ECO:0000256" key="6">
    <source>
        <dbReference type="SAM" id="Coils"/>
    </source>
</evidence>
<dbReference type="CDD" id="cd17321">
    <property type="entry name" value="MFS_MMR_MDR_like"/>
    <property type="match status" value="1"/>
</dbReference>
<proteinExistence type="predicted"/>
<evidence type="ECO:0000256" key="1">
    <source>
        <dbReference type="ARBA" id="ARBA00004651"/>
    </source>
</evidence>
<feature type="transmembrane region" description="Helical" evidence="7">
    <location>
        <begin position="104"/>
        <end position="126"/>
    </location>
</feature>
<protein>
    <submittedName>
        <fullName evidence="9">Major facilitator superfamily MFS_1</fullName>
    </submittedName>
</protein>
<evidence type="ECO:0000313" key="10">
    <source>
        <dbReference type="Proteomes" id="UP000008467"/>
    </source>
</evidence>
<keyword evidence="2" id="KW-0813">Transport</keyword>
<dbReference type="InterPro" id="IPR036259">
    <property type="entry name" value="MFS_trans_sf"/>
</dbReference>
<feature type="transmembrane region" description="Helical" evidence="7">
    <location>
        <begin position="173"/>
        <end position="192"/>
    </location>
</feature>
<keyword evidence="3 7" id="KW-0812">Transmembrane</keyword>
<dbReference type="eggNOG" id="COG2814">
    <property type="taxonomic scope" value="Bacteria"/>
</dbReference>
<evidence type="ECO:0000256" key="5">
    <source>
        <dbReference type="ARBA" id="ARBA00023136"/>
    </source>
</evidence>
<feature type="domain" description="Major facilitator superfamily (MFS) profile" evidence="8">
    <location>
        <begin position="13"/>
        <end position="455"/>
    </location>
</feature>
<feature type="transmembrane region" description="Helical" evidence="7">
    <location>
        <begin position="241"/>
        <end position="257"/>
    </location>
</feature>
<evidence type="ECO:0000256" key="2">
    <source>
        <dbReference type="ARBA" id="ARBA00022448"/>
    </source>
</evidence>
<accession>F2JN30</accession>
<dbReference type="STRING" id="642492.Clole_0638"/>
<organism evidence="9 10">
    <name type="scientific">Cellulosilyticum lentocellum (strain ATCC 49066 / DSM 5427 / NCIMB 11756 / RHM5)</name>
    <name type="common">Clostridium lentocellum</name>
    <dbReference type="NCBI Taxonomy" id="642492"/>
    <lineage>
        <taxon>Bacteria</taxon>
        <taxon>Bacillati</taxon>
        <taxon>Bacillota</taxon>
        <taxon>Clostridia</taxon>
        <taxon>Lachnospirales</taxon>
        <taxon>Cellulosilyticaceae</taxon>
        <taxon>Cellulosilyticum</taxon>
    </lineage>
</organism>
<feature type="transmembrane region" description="Helical" evidence="7">
    <location>
        <begin position="736"/>
        <end position="754"/>
    </location>
</feature>
<evidence type="ECO:0000256" key="3">
    <source>
        <dbReference type="ARBA" id="ARBA00022692"/>
    </source>
</evidence>
<feature type="transmembrane region" description="Helical" evidence="7">
    <location>
        <begin position="78"/>
        <end position="98"/>
    </location>
</feature>
<evidence type="ECO:0000259" key="8">
    <source>
        <dbReference type="PROSITE" id="PS50850"/>
    </source>
</evidence>
<dbReference type="AlphaFoldDB" id="F2JN30"/>
<feature type="transmembrane region" description="Helical" evidence="7">
    <location>
        <begin position="311"/>
        <end position="328"/>
    </location>
</feature>
<dbReference type="InterPro" id="IPR011701">
    <property type="entry name" value="MFS"/>
</dbReference>